<dbReference type="AlphaFoldDB" id="A0A1H3JM68"/>
<reference evidence="2" key="1">
    <citation type="submission" date="2016-10" db="EMBL/GenBank/DDBJ databases">
        <authorList>
            <person name="Varghese N."/>
            <person name="Submissions S."/>
        </authorList>
    </citation>
    <scope>NUCLEOTIDE SEQUENCE [LARGE SCALE GENOMIC DNA]</scope>
    <source>
        <strain evidence="2">CGMCC 4.3530</strain>
    </source>
</reference>
<gene>
    <name evidence="1" type="ORF">SAMN05216215_102641</name>
</gene>
<organism evidence="1 2">
    <name type="scientific">Saccharopolyspora shandongensis</name>
    <dbReference type="NCBI Taxonomy" id="418495"/>
    <lineage>
        <taxon>Bacteria</taxon>
        <taxon>Bacillati</taxon>
        <taxon>Actinomycetota</taxon>
        <taxon>Actinomycetes</taxon>
        <taxon>Pseudonocardiales</taxon>
        <taxon>Pseudonocardiaceae</taxon>
        <taxon>Saccharopolyspora</taxon>
    </lineage>
</organism>
<keyword evidence="2" id="KW-1185">Reference proteome</keyword>
<proteinExistence type="predicted"/>
<protein>
    <submittedName>
        <fullName evidence="1">Uncharacterized protein</fullName>
    </submittedName>
</protein>
<evidence type="ECO:0000313" key="1">
    <source>
        <dbReference type="EMBL" id="SDY41016.1"/>
    </source>
</evidence>
<name>A0A1H3JM68_9PSEU</name>
<accession>A0A1H3JM68</accession>
<evidence type="ECO:0000313" key="2">
    <source>
        <dbReference type="Proteomes" id="UP000199529"/>
    </source>
</evidence>
<dbReference type="EMBL" id="FNOK01000026">
    <property type="protein sequence ID" value="SDY41016.1"/>
    <property type="molecule type" value="Genomic_DNA"/>
</dbReference>
<sequence>MDNPAVRSFFRSVASALGRELTRGLFGNRRR</sequence>
<dbReference type="Proteomes" id="UP000199529">
    <property type="component" value="Unassembled WGS sequence"/>
</dbReference>